<protein>
    <submittedName>
        <fullName evidence="6">HTH-type transcriptional regulator YofA</fullName>
    </submittedName>
</protein>
<dbReference type="InterPro" id="IPR036390">
    <property type="entry name" value="WH_DNA-bd_sf"/>
</dbReference>
<dbReference type="PROSITE" id="PS50931">
    <property type="entry name" value="HTH_LYSR"/>
    <property type="match status" value="1"/>
</dbReference>
<dbReference type="Gene3D" id="1.10.10.10">
    <property type="entry name" value="Winged helix-like DNA-binding domain superfamily/Winged helix DNA-binding domain"/>
    <property type="match status" value="1"/>
</dbReference>
<evidence type="ECO:0000256" key="1">
    <source>
        <dbReference type="ARBA" id="ARBA00009437"/>
    </source>
</evidence>
<dbReference type="InterPro" id="IPR000847">
    <property type="entry name" value="LysR_HTH_N"/>
</dbReference>
<evidence type="ECO:0000256" key="3">
    <source>
        <dbReference type="ARBA" id="ARBA00023125"/>
    </source>
</evidence>
<name>A0A1D8G8Z5_9ACTN</name>
<dbReference type="PANTHER" id="PTHR30346:SF28">
    <property type="entry name" value="HTH-TYPE TRANSCRIPTIONAL REGULATOR CYNR"/>
    <property type="match status" value="1"/>
</dbReference>
<feature type="domain" description="HTH lysR-type" evidence="5">
    <location>
        <begin position="3"/>
        <end position="60"/>
    </location>
</feature>
<keyword evidence="4" id="KW-0804">Transcription</keyword>
<dbReference type="InterPro" id="IPR005119">
    <property type="entry name" value="LysR_subst-bd"/>
</dbReference>
<reference evidence="6 7" key="1">
    <citation type="submission" date="2016-09" db="EMBL/GenBank/DDBJ databases">
        <title>Streptomyces rubrolavendulae MJM4426 Genome sequencing and assembly.</title>
        <authorList>
            <person name="Kim J.-G."/>
        </authorList>
    </citation>
    <scope>NUCLEOTIDE SEQUENCE [LARGE SCALE GENOMIC DNA]</scope>
    <source>
        <strain evidence="6 7">MJM4426</strain>
    </source>
</reference>
<evidence type="ECO:0000256" key="2">
    <source>
        <dbReference type="ARBA" id="ARBA00023015"/>
    </source>
</evidence>
<sequence length="310" mass="32276">MNVEIQDLRVLRAVADTGSLAGAARALGVSQAAVTRRVQQLERAAGCAVLRRDHRGARLTSAGRLLLRCADDLIPRVDRLLAVGGRGPAGPSERLRVGAAPTPVLPLVAAHAVEAGDDVELCPLSDLCGEPAAGEPAADPGAALPGLFRLHRLDLAVVRHCAPDGPLPDALAHAVLAEEDLLIGVAAGHRLAARSSLALRDLDGEVCVLVGDRRHADLRRHFTAAVRGAGGHVEVRWAGDETEAAALACAERGALPAYPHPAPVPGMVYVPLVDAGTRHRLLLVWPPRGRAAGRAPGLADRVREAYRGGA</sequence>
<evidence type="ECO:0000313" key="6">
    <source>
        <dbReference type="EMBL" id="AOT61924.1"/>
    </source>
</evidence>
<dbReference type="AlphaFoldDB" id="A0A1D8G8Z5"/>
<dbReference type="InterPro" id="IPR036388">
    <property type="entry name" value="WH-like_DNA-bd_sf"/>
</dbReference>
<evidence type="ECO:0000259" key="5">
    <source>
        <dbReference type="PROSITE" id="PS50931"/>
    </source>
</evidence>
<dbReference type="Pfam" id="PF03466">
    <property type="entry name" value="LysR_substrate"/>
    <property type="match status" value="1"/>
</dbReference>
<dbReference type="GO" id="GO:0003677">
    <property type="term" value="F:DNA binding"/>
    <property type="evidence" value="ECO:0007669"/>
    <property type="project" value="UniProtKB-KW"/>
</dbReference>
<gene>
    <name evidence="6" type="primary">yofA</name>
    <name evidence="6" type="ORF">A4G23_04816</name>
</gene>
<keyword evidence="7" id="KW-1185">Reference proteome</keyword>
<dbReference type="STRING" id="285473.A4G23_04816"/>
<evidence type="ECO:0000313" key="7">
    <source>
        <dbReference type="Proteomes" id="UP000095349"/>
    </source>
</evidence>
<accession>A0A1D8G8Z5</accession>
<dbReference type="EMBL" id="CP017316">
    <property type="protein sequence ID" value="AOT61924.1"/>
    <property type="molecule type" value="Genomic_DNA"/>
</dbReference>
<dbReference type="SUPFAM" id="SSF53850">
    <property type="entry name" value="Periplasmic binding protein-like II"/>
    <property type="match status" value="1"/>
</dbReference>
<dbReference type="GO" id="GO:0032993">
    <property type="term" value="C:protein-DNA complex"/>
    <property type="evidence" value="ECO:0007669"/>
    <property type="project" value="TreeGrafter"/>
</dbReference>
<dbReference type="KEGG" id="srn:A4G23_04816"/>
<comment type="similarity">
    <text evidence="1">Belongs to the LysR transcriptional regulatory family.</text>
</comment>
<dbReference type="Pfam" id="PF00126">
    <property type="entry name" value="HTH_1"/>
    <property type="match status" value="1"/>
</dbReference>
<dbReference type="PANTHER" id="PTHR30346">
    <property type="entry name" value="TRANSCRIPTIONAL DUAL REGULATOR HCAR-RELATED"/>
    <property type="match status" value="1"/>
</dbReference>
<dbReference type="GO" id="GO:0003700">
    <property type="term" value="F:DNA-binding transcription factor activity"/>
    <property type="evidence" value="ECO:0007669"/>
    <property type="project" value="InterPro"/>
</dbReference>
<dbReference type="Gene3D" id="3.40.190.290">
    <property type="match status" value="1"/>
</dbReference>
<dbReference type="PATRIC" id="fig|285473.5.peg.5074"/>
<dbReference type="SUPFAM" id="SSF46785">
    <property type="entry name" value="Winged helix' DNA-binding domain"/>
    <property type="match status" value="1"/>
</dbReference>
<dbReference type="Proteomes" id="UP000095349">
    <property type="component" value="Chromosome"/>
</dbReference>
<organism evidence="6 7">
    <name type="scientific">Streptomyces rubrolavendulae</name>
    <dbReference type="NCBI Taxonomy" id="285473"/>
    <lineage>
        <taxon>Bacteria</taxon>
        <taxon>Bacillati</taxon>
        <taxon>Actinomycetota</taxon>
        <taxon>Actinomycetes</taxon>
        <taxon>Kitasatosporales</taxon>
        <taxon>Streptomycetaceae</taxon>
        <taxon>Streptomyces</taxon>
    </lineage>
</organism>
<keyword evidence="3" id="KW-0238">DNA-binding</keyword>
<keyword evidence="2" id="KW-0805">Transcription regulation</keyword>
<evidence type="ECO:0000256" key="4">
    <source>
        <dbReference type="ARBA" id="ARBA00023163"/>
    </source>
</evidence>
<proteinExistence type="inferred from homology"/>